<evidence type="ECO:0000313" key="3">
    <source>
        <dbReference type="EMBL" id="AOW00984.1"/>
    </source>
</evidence>
<dbReference type="KEGG" id="yli:2906715"/>
<evidence type="ECO:0000313" key="4">
    <source>
        <dbReference type="Proteomes" id="UP000182444"/>
    </source>
</evidence>
<evidence type="ECO:0000256" key="2">
    <source>
        <dbReference type="SAM" id="Phobius"/>
    </source>
</evidence>
<protein>
    <submittedName>
        <fullName evidence="3">Uncharacterized protein</fullName>
    </submittedName>
</protein>
<dbReference type="RefSeq" id="XP_500336.3">
    <property type="nucleotide sequence ID" value="XM_500336.3"/>
</dbReference>
<keyword evidence="2" id="KW-0472">Membrane</keyword>
<gene>
    <name evidence="3" type="ORF">YALI1_B00133g</name>
</gene>
<evidence type="ECO:0000256" key="1">
    <source>
        <dbReference type="SAM" id="MobiDB-lite"/>
    </source>
</evidence>
<dbReference type="AlphaFoldDB" id="A0A1D8N5U4"/>
<accession>A0A1D8N5U4</accession>
<dbReference type="VEuPathDB" id="FungiDB:YALI0_B00154g"/>
<feature type="transmembrane region" description="Helical" evidence="2">
    <location>
        <begin position="247"/>
        <end position="270"/>
    </location>
</feature>
<organism evidence="3 4">
    <name type="scientific">Yarrowia lipolytica</name>
    <name type="common">Candida lipolytica</name>
    <dbReference type="NCBI Taxonomy" id="4952"/>
    <lineage>
        <taxon>Eukaryota</taxon>
        <taxon>Fungi</taxon>
        <taxon>Dikarya</taxon>
        <taxon>Ascomycota</taxon>
        <taxon>Saccharomycotina</taxon>
        <taxon>Dipodascomycetes</taxon>
        <taxon>Dipodascales</taxon>
        <taxon>Dipodascales incertae sedis</taxon>
        <taxon>Yarrowia</taxon>
    </lineage>
</organism>
<keyword evidence="2" id="KW-1133">Transmembrane helix</keyword>
<feature type="compositionally biased region" description="Polar residues" evidence="1">
    <location>
        <begin position="284"/>
        <end position="295"/>
    </location>
</feature>
<feature type="transmembrane region" description="Helical" evidence="2">
    <location>
        <begin position="215"/>
        <end position="235"/>
    </location>
</feature>
<proteinExistence type="predicted"/>
<feature type="compositionally biased region" description="Low complexity" evidence="1">
    <location>
        <begin position="296"/>
        <end position="309"/>
    </location>
</feature>
<reference evidence="3 4" key="1">
    <citation type="journal article" date="2016" name="PLoS ONE">
        <title>Sequence Assembly of Yarrowia lipolytica Strain W29/CLIB89 Shows Transposable Element Diversity.</title>
        <authorList>
            <person name="Magnan C."/>
            <person name="Yu J."/>
            <person name="Chang I."/>
            <person name="Jahn E."/>
            <person name="Kanomata Y."/>
            <person name="Wu J."/>
            <person name="Zeller M."/>
            <person name="Oakes M."/>
            <person name="Baldi P."/>
            <person name="Sandmeyer S."/>
        </authorList>
    </citation>
    <scope>NUCLEOTIDE SEQUENCE [LARGE SCALE GENOMIC DNA]</scope>
    <source>
        <strain evidence="4">CLIB89(W29)</strain>
    </source>
</reference>
<feature type="compositionally biased region" description="Pro residues" evidence="1">
    <location>
        <begin position="387"/>
        <end position="398"/>
    </location>
</feature>
<feature type="compositionally biased region" description="Polar residues" evidence="1">
    <location>
        <begin position="63"/>
        <end position="72"/>
    </location>
</feature>
<feature type="region of interest" description="Disordered" evidence="1">
    <location>
        <begin position="387"/>
        <end position="416"/>
    </location>
</feature>
<dbReference type="GeneID" id="2906715"/>
<keyword evidence="2" id="KW-0812">Transmembrane</keyword>
<dbReference type="EMBL" id="CP017554">
    <property type="protein sequence ID" value="AOW00984.1"/>
    <property type="molecule type" value="Genomic_DNA"/>
</dbReference>
<dbReference type="Proteomes" id="UP000182444">
    <property type="component" value="Chromosome 1B"/>
</dbReference>
<feature type="compositionally biased region" description="Low complexity" evidence="1">
    <location>
        <begin position="162"/>
        <end position="178"/>
    </location>
</feature>
<feature type="region of interest" description="Disordered" evidence="1">
    <location>
        <begin position="1"/>
        <end position="74"/>
    </location>
</feature>
<sequence>MHSSDEDEVPCVDFDDDGDYFSGQPQSPTTPKSPPKTLKTRRRKRDRSVSSSKGPTPGPPTPEKTQTSSTSVPPIFQLLGSITGRASDLYNSWTRPAPAAQSQPPRRGSAATNSSYVTAFNSNNSPLMRDIMMSPELQPLPSLLSVPVNAPPTPPGEDYLKPKAQTQTQAQPHTTQKASPTPATKRLSLPNVTNIRQQALQQATHYSNTFLSSPLLLAGAAVVVGLAITVGRPLLEIYIHKGIHYFFNFIFYATVTAAVVTCAAIAWMLISGKLKKTNVDIDPTQTKTSTGSSHETNPTTTPFTDTTPTADLSRRSSKRRSRRASAATTSASAPPPPMMYPPYGYPPQQQWDEYNHPGHPPMNMYMPPSPMYQPQLFHPVPMRPFEPPQSTPAAPPVTPQTSAFSLPPTPGHARTESGNVAPIPEILQQPKKKPVYRVVQRKIERDPVREARPPLRTRELPPVPREPPQVPKHQGLPAVFTRFEDENSMVNYASPISEVDLKVGDHSFKPYGSPPRRYHGMNV</sequence>
<feature type="compositionally biased region" description="Acidic residues" evidence="1">
    <location>
        <begin position="1"/>
        <end position="19"/>
    </location>
</feature>
<feature type="region of interest" description="Disordered" evidence="1">
    <location>
        <begin position="284"/>
        <end position="338"/>
    </location>
</feature>
<feature type="region of interest" description="Disordered" evidence="1">
    <location>
        <begin position="143"/>
        <end position="185"/>
    </location>
</feature>
<dbReference type="VEuPathDB" id="FungiDB:YALI1_B00133g"/>
<name>A0A1D8N5U4_YARLL</name>